<dbReference type="AlphaFoldDB" id="A0ABD2Q568"/>
<organism evidence="2 3">
    <name type="scientific">Cichlidogyrus casuarinus</name>
    <dbReference type="NCBI Taxonomy" id="1844966"/>
    <lineage>
        <taxon>Eukaryota</taxon>
        <taxon>Metazoa</taxon>
        <taxon>Spiralia</taxon>
        <taxon>Lophotrochozoa</taxon>
        <taxon>Platyhelminthes</taxon>
        <taxon>Monogenea</taxon>
        <taxon>Monopisthocotylea</taxon>
        <taxon>Dactylogyridea</taxon>
        <taxon>Ancyrocephalidae</taxon>
        <taxon>Cichlidogyrus</taxon>
    </lineage>
</organism>
<comment type="caution">
    <text evidence="2">The sequence shown here is derived from an EMBL/GenBank/DDBJ whole genome shotgun (WGS) entry which is preliminary data.</text>
</comment>
<keyword evidence="1" id="KW-0732">Signal</keyword>
<dbReference type="Proteomes" id="UP001626550">
    <property type="component" value="Unassembled WGS sequence"/>
</dbReference>
<feature type="chain" id="PRO_5044827562" evidence="1">
    <location>
        <begin position="19"/>
        <end position="183"/>
    </location>
</feature>
<gene>
    <name evidence="2" type="ORF">Ciccas_006636</name>
</gene>
<proteinExistence type="predicted"/>
<protein>
    <submittedName>
        <fullName evidence="2">Uncharacterized protein</fullName>
    </submittedName>
</protein>
<dbReference type="EMBL" id="JBJKFK010000917">
    <property type="protein sequence ID" value="KAL3314746.1"/>
    <property type="molecule type" value="Genomic_DNA"/>
</dbReference>
<reference evidence="2 3" key="1">
    <citation type="submission" date="2024-11" db="EMBL/GenBank/DDBJ databases">
        <title>Adaptive evolution of stress response genes in parasites aligns with host niche diversity.</title>
        <authorList>
            <person name="Hahn C."/>
            <person name="Resl P."/>
        </authorList>
    </citation>
    <scope>NUCLEOTIDE SEQUENCE [LARGE SCALE GENOMIC DNA]</scope>
    <source>
        <strain evidence="2">EGGRZ-B1_66</strain>
        <tissue evidence="2">Body</tissue>
    </source>
</reference>
<accession>A0ABD2Q568</accession>
<sequence length="183" mass="21473">MLSHFLLFLALFIASCEQCDLSFDVEVAKDSYTLIPKPDFGFNNYYDKIELRFHQPADLIETFWKTQDKKDYRKLVVRTCQVLGYNIVCSKDGEEIIAMGGRTAIPPTKRQIQVESYYNLPPFSSVNIKFRFNDERPDGNCEWQVCFDTKCQNFIQYLTGAKSYCEYFLSAFQLYSVRLECSW</sequence>
<evidence type="ECO:0000313" key="3">
    <source>
        <dbReference type="Proteomes" id="UP001626550"/>
    </source>
</evidence>
<name>A0ABD2Q568_9PLAT</name>
<keyword evidence="3" id="KW-1185">Reference proteome</keyword>
<evidence type="ECO:0000256" key="1">
    <source>
        <dbReference type="SAM" id="SignalP"/>
    </source>
</evidence>
<feature type="signal peptide" evidence="1">
    <location>
        <begin position="1"/>
        <end position="18"/>
    </location>
</feature>
<evidence type="ECO:0000313" key="2">
    <source>
        <dbReference type="EMBL" id="KAL3314746.1"/>
    </source>
</evidence>